<sequence>MTAQILDRLVGDTVSFWSHWRASPGVFVAGGEAVSPFTLADIDAALASGFFREPYVEMWADGRRMPAGEFTTERAVGQVAQGGFVDAARIHALLGEGATMLLRRVDQWHAPTRELLRALARELRRAVEAFFFVTPAGQEGLPLHRDDADVLVVQVAGTKNWRVHEGPADGAWRAGRVRSDEPRPQELFQTVLRPGETLYIPRGFAHRATGEDGLSAHLSLTVREIGVADLSRSLKDRILGAEGDDVAGGGPLPISDDALAAAATTLLDNARRRLAELTPDALVAHARQRRLDLMPATGPDLSLTGLAASLTATAGHGRERTPDGERPPDGEPRARAV</sequence>
<dbReference type="Pfam" id="PF08007">
    <property type="entry name" value="JmjC_2"/>
    <property type="match status" value="1"/>
</dbReference>
<dbReference type="AlphaFoldDB" id="A0ABD5EQQ7"/>
<evidence type="ECO:0000256" key="3">
    <source>
        <dbReference type="ARBA" id="ARBA00023004"/>
    </source>
</evidence>
<proteinExistence type="predicted"/>
<dbReference type="Gene3D" id="2.60.120.650">
    <property type="entry name" value="Cupin"/>
    <property type="match status" value="1"/>
</dbReference>
<reference evidence="7" key="1">
    <citation type="submission" date="2023-07" db="EMBL/GenBank/DDBJ databases">
        <title>30 novel species of actinomycetes from the DSMZ collection.</title>
        <authorList>
            <person name="Nouioui I."/>
        </authorList>
    </citation>
    <scope>NUCLEOTIDE SEQUENCE [LARGE SCALE GENOMIC DNA]</scope>
    <source>
        <strain evidence="7">DSM 41981</strain>
    </source>
</reference>
<dbReference type="SUPFAM" id="SSF51197">
    <property type="entry name" value="Clavaminate synthase-like"/>
    <property type="match status" value="1"/>
</dbReference>
<dbReference type="InterPro" id="IPR003347">
    <property type="entry name" value="JmjC_dom"/>
</dbReference>
<evidence type="ECO:0000256" key="4">
    <source>
        <dbReference type="SAM" id="MobiDB-lite"/>
    </source>
</evidence>
<protein>
    <submittedName>
        <fullName evidence="6">Cupin domain-containing protein</fullName>
    </submittedName>
</protein>
<evidence type="ECO:0000256" key="1">
    <source>
        <dbReference type="ARBA" id="ARBA00001954"/>
    </source>
</evidence>
<keyword evidence="2" id="KW-0479">Metal-binding</keyword>
<feature type="region of interest" description="Disordered" evidence="4">
    <location>
        <begin position="310"/>
        <end position="337"/>
    </location>
</feature>
<dbReference type="Proteomes" id="UP001183535">
    <property type="component" value="Unassembled WGS sequence"/>
</dbReference>
<accession>A0ABD5EQQ7</accession>
<dbReference type="RefSeq" id="WP_093835544.1">
    <property type="nucleotide sequence ID" value="NZ_JAVRES010000008.1"/>
</dbReference>
<evidence type="ECO:0000256" key="2">
    <source>
        <dbReference type="ARBA" id="ARBA00022723"/>
    </source>
</evidence>
<keyword evidence="3" id="KW-0408">Iron</keyword>
<evidence type="ECO:0000313" key="6">
    <source>
        <dbReference type="EMBL" id="MDT0436665.1"/>
    </source>
</evidence>
<gene>
    <name evidence="6" type="ORF">RM877_18425</name>
</gene>
<organism evidence="6 7">
    <name type="scientific">Streptomyces doudnae</name>
    <dbReference type="NCBI Taxonomy" id="3075536"/>
    <lineage>
        <taxon>Bacteria</taxon>
        <taxon>Bacillati</taxon>
        <taxon>Actinomycetota</taxon>
        <taxon>Actinomycetes</taxon>
        <taxon>Kitasatosporales</taxon>
        <taxon>Streptomycetaceae</taxon>
        <taxon>Streptomyces</taxon>
    </lineage>
</organism>
<evidence type="ECO:0000313" key="7">
    <source>
        <dbReference type="Proteomes" id="UP001183535"/>
    </source>
</evidence>
<evidence type="ECO:0000259" key="5">
    <source>
        <dbReference type="PROSITE" id="PS51184"/>
    </source>
</evidence>
<comment type="caution">
    <text evidence="6">The sequence shown here is derived from an EMBL/GenBank/DDBJ whole genome shotgun (WGS) entry which is preliminary data.</text>
</comment>
<dbReference type="PANTHER" id="PTHR13096">
    <property type="entry name" value="MINA53 MYC INDUCED NUCLEAR ANTIGEN"/>
    <property type="match status" value="1"/>
</dbReference>
<keyword evidence="7" id="KW-1185">Reference proteome</keyword>
<dbReference type="GO" id="GO:0046872">
    <property type="term" value="F:metal ion binding"/>
    <property type="evidence" value="ECO:0007669"/>
    <property type="project" value="UniProtKB-KW"/>
</dbReference>
<dbReference type="InterPro" id="IPR039994">
    <property type="entry name" value="NO66-like"/>
</dbReference>
<comment type="cofactor">
    <cofactor evidence="1">
        <name>Fe(2+)</name>
        <dbReference type="ChEBI" id="CHEBI:29033"/>
    </cofactor>
</comment>
<dbReference type="PANTHER" id="PTHR13096:SF8">
    <property type="entry name" value="RIBOSOMAL OXYGENASE 1"/>
    <property type="match status" value="1"/>
</dbReference>
<feature type="compositionally biased region" description="Basic and acidic residues" evidence="4">
    <location>
        <begin position="316"/>
        <end position="337"/>
    </location>
</feature>
<name>A0ABD5EQQ7_9ACTN</name>
<feature type="domain" description="JmjC" evidence="5">
    <location>
        <begin position="108"/>
        <end position="239"/>
    </location>
</feature>
<dbReference type="PROSITE" id="PS51184">
    <property type="entry name" value="JMJC"/>
    <property type="match status" value="1"/>
</dbReference>
<dbReference type="EMBL" id="JAVRES010000008">
    <property type="protein sequence ID" value="MDT0436665.1"/>
    <property type="molecule type" value="Genomic_DNA"/>
</dbReference>